<accession>A0AAE0K573</accession>
<dbReference type="InterPro" id="IPR049326">
    <property type="entry name" value="Rhodopsin_dom_fungi"/>
</dbReference>
<dbReference type="EMBL" id="JAULSW010000009">
    <property type="protein sequence ID" value="KAK3370114.1"/>
    <property type="molecule type" value="Genomic_DNA"/>
</dbReference>
<dbReference type="AlphaFoldDB" id="A0AAE0K573"/>
<evidence type="ECO:0000259" key="7">
    <source>
        <dbReference type="Pfam" id="PF20684"/>
    </source>
</evidence>
<keyword evidence="3 6" id="KW-1133">Transmembrane helix</keyword>
<feature type="transmembrane region" description="Helical" evidence="6">
    <location>
        <begin position="50"/>
        <end position="68"/>
    </location>
</feature>
<sequence>MGSCHCRRFMPPWRPRVHSDGLHHNHFWHYGMLLPFPVLLQSKIQNRKKIFLLGLFGLGLFITVIQIIRIQTVKKLALYTDSALLILWSAVENNLGIIVTNVPPLAPLVEYFSEKTRTGSNGTSNRHAGYPQEVGSSRHHAMHAWKSGRVNIGHQALGSTNDNTDVDSFEGHVVAKGGSTESILEPGITKKVEVTITRA</sequence>
<dbReference type="Pfam" id="PF20684">
    <property type="entry name" value="Fung_rhodopsin"/>
    <property type="match status" value="1"/>
</dbReference>
<comment type="subcellular location">
    <subcellularLocation>
        <location evidence="1">Membrane</location>
        <topology evidence="1">Multi-pass membrane protein</topology>
    </subcellularLocation>
</comment>
<dbReference type="GO" id="GO:0016020">
    <property type="term" value="C:membrane"/>
    <property type="evidence" value="ECO:0007669"/>
    <property type="project" value="UniProtKB-SubCell"/>
</dbReference>
<evidence type="ECO:0000256" key="5">
    <source>
        <dbReference type="ARBA" id="ARBA00038359"/>
    </source>
</evidence>
<reference evidence="8" key="2">
    <citation type="submission" date="2023-06" db="EMBL/GenBank/DDBJ databases">
        <authorList>
            <consortium name="Lawrence Berkeley National Laboratory"/>
            <person name="Haridas S."/>
            <person name="Hensen N."/>
            <person name="Bonometti L."/>
            <person name="Westerberg I."/>
            <person name="Brannstrom I.O."/>
            <person name="Guillou S."/>
            <person name="Cros-Aarteil S."/>
            <person name="Calhoun S."/>
            <person name="Kuo A."/>
            <person name="Mondo S."/>
            <person name="Pangilinan J."/>
            <person name="Riley R."/>
            <person name="LaButti K."/>
            <person name="Andreopoulos B."/>
            <person name="Lipzen A."/>
            <person name="Chen C."/>
            <person name="Yanf M."/>
            <person name="Daum C."/>
            <person name="Ng V."/>
            <person name="Clum A."/>
            <person name="Steindorff A."/>
            <person name="Ohm R."/>
            <person name="Martin F."/>
            <person name="Silar P."/>
            <person name="Natvig D."/>
            <person name="Lalanne C."/>
            <person name="Gautier V."/>
            <person name="Ament-velasquez S.L."/>
            <person name="Kruys A."/>
            <person name="Hutchinson M.I."/>
            <person name="Powell A.J."/>
            <person name="Barry K."/>
            <person name="Miller A.N."/>
            <person name="Grigoriev I.V."/>
            <person name="Debuchy R."/>
            <person name="Gladieux P."/>
            <person name="Thoren M.H."/>
            <person name="Johannesson H."/>
        </authorList>
    </citation>
    <scope>NUCLEOTIDE SEQUENCE</scope>
    <source>
        <strain evidence="8">CBS 232.78</strain>
    </source>
</reference>
<evidence type="ECO:0000256" key="1">
    <source>
        <dbReference type="ARBA" id="ARBA00004141"/>
    </source>
</evidence>
<evidence type="ECO:0000256" key="4">
    <source>
        <dbReference type="ARBA" id="ARBA00023136"/>
    </source>
</evidence>
<comment type="similarity">
    <text evidence="5">Belongs to the SAT4 family.</text>
</comment>
<gene>
    <name evidence="8" type="ORF">B0H63DRAFT_307777</name>
</gene>
<dbReference type="Proteomes" id="UP001285441">
    <property type="component" value="Unassembled WGS sequence"/>
</dbReference>
<evidence type="ECO:0000256" key="6">
    <source>
        <dbReference type="SAM" id="Phobius"/>
    </source>
</evidence>
<reference evidence="8" key="1">
    <citation type="journal article" date="2023" name="Mol. Phylogenet. Evol.">
        <title>Genome-scale phylogeny and comparative genomics of the fungal order Sordariales.</title>
        <authorList>
            <person name="Hensen N."/>
            <person name="Bonometti L."/>
            <person name="Westerberg I."/>
            <person name="Brannstrom I.O."/>
            <person name="Guillou S."/>
            <person name="Cros-Aarteil S."/>
            <person name="Calhoun S."/>
            <person name="Haridas S."/>
            <person name="Kuo A."/>
            <person name="Mondo S."/>
            <person name="Pangilinan J."/>
            <person name="Riley R."/>
            <person name="LaButti K."/>
            <person name="Andreopoulos B."/>
            <person name="Lipzen A."/>
            <person name="Chen C."/>
            <person name="Yan M."/>
            <person name="Daum C."/>
            <person name="Ng V."/>
            <person name="Clum A."/>
            <person name="Steindorff A."/>
            <person name="Ohm R.A."/>
            <person name="Martin F."/>
            <person name="Silar P."/>
            <person name="Natvig D.O."/>
            <person name="Lalanne C."/>
            <person name="Gautier V."/>
            <person name="Ament-Velasquez S.L."/>
            <person name="Kruys A."/>
            <person name="Hutchinson M.I."/>
            <person name="Powell A.J."/>
            <person name="Barry K."/>
            <person name="Miller A.N."/>
            <person name="Grigoriev I.V."/>
            <person name="Debuchy R."/>
            <person name="Gladieux P."/>
            <person name="Hiltunen Thoren M."/>
            <person name="Johannesson H."/>
        </authorList>
    </citation>
    <scope>NUCLEOTIDE SEQUENCE</scope>
    <source>
        <strain evidence="8">CBS 232.78</strain>
    </source>
</reference>
<proteinExistence type="inferred from homology"/>
<dbReference type="PANTHER" id="PTHR33048:SF64">
    <property type="entry name" value="INTEGRAL MEMBRANE PROTEIN"/>
    <property type="match status" value="1"/>
</dbReference>
<dbReference type="InterPro" id="IPR052337">
    <property type="entry name" value="SAT4-like"/>
</dbReference>
<keyword evidence="4 6" id="KW-0472">Membrane</keyword>
<keyword evidence="2 6" id="KW-0812">Transmembrane</keyword>
<evidence type="ECO:0000256" key="2">
    <source>
        <dbReference type="ARBA" id="ARBA00022692"/>
    </source>
</evidence>
<evidence type="ECO:0000256" key="3">
    <source>
        <dbReference type="ARBA" id="ARBA00022989"/>
    </source>
</evidence>
<evidence type="ECO:0000313" key="9">
    <source>
        <dbReference type="Proteomes" id="UP001285441"/>
    </source>
</evidence>
<organism evidence="8 9">
    <name type="scientific">Podospora didyma</name>
    <dbReference type="NCBI Taxonomy" id="330526"/>
    <lineage>
        <taxon>Eukaryota</taxon>
        <taxon>Fungi</taxon>
        <taxon>Dikarya</taxon>
        <taxon>Ascomycota</taxon>
        <taxon>Pezizomycotina</taxon>
        <taxon>Sordariomycetes</taxon>
        <taxon>Sordariomycetidae</taxon>
        <taxon>Sordariales</taxon>
        <taxon>Podosporaceae</taxon>
        <taxon>Podospora</taxon>
    </lineage>
</organism>
<dbReference type="PANTHER" id="PTHR33048">
    <property type="entry name" value="PTH11-LIKE INTEGRAL MEMBRANE PROTEIN (AFU_ORTHOLOGUE AFUA_5G11245)"/>
    <property type="match status" value="1"/>
</dbReference>
<keyword evidence="9" id="KW-1185">Reference proteome</keyword>
<protein>
    <recommendedName>
        <fullName evidence="7">Rhodopsin domain-containing protein</fullName>
    </recommendedName>
</protein>
<name>A0AAE0K573_9PEZI</name>
<evidence type="ECO:0000313" key="8">
    <source>
        <dbReference type="EMBL" id="KAK3370114.1"/>
    </source>
</evidence>
<feature type="domain" description="Rhodopsin" evidence="7">
    <location>
        <begin position="32"/>
        <end position="110"/>
    </location>
</feature>
<comment type="caution">
    <text evidence="8">The sequence shown here is derived from an EMBL/GenBank/DDBJ whole genome shotgun (WGS) entry which is preliminary data.</text>
</comment>